<evidence type="ECO:0000256" key="3">
    <source>
        <dbReference type="ARBA" id="ARBA00022763"/>
    </source>
</evidence>
<dbReference type="InterPro" id="IPR050326">
    <property type="entry name" value="NAD_dep_DNA_ligaseB"/>
</dbReference>
<evidence type="ECO:0000313" key="8">
    <source>
        <dbReference type="Proteomes" id="UP000562027"/>
    </source>
</evidence>
<dbReference type="CDD" id="cd08041">
    <property type="entry name" value="OBF_kDNA_ligase_like"/>
    <property type="match status" value="1"/>
</dbReference>
<feature type="domain" description="DNA ligase OB-like" evidence="6">
    <location>
        <begin position="225"/>
        <end position="289"/>
    </location>
</feature>
<dbReference type="AlphaFoldDB" id="A0A840L7H6"/>
<keyword evidence="5" id="KW-0732">Signal</keyword>
<dbReference type="GO" id="GO:0006281">
    <property type="term" value="P:DNA repair"/>
    <property type="evidence" value="ECO:0007669"/>
    <property type="project" value="UniProtKB-KW"/>
</dbReference>
<dbReference type="EC" id="6.5.1.6" evidence="7"/>
<dbReference type="InterPro" id="IPR029319">
    <property type="entry name" value="DNA_ligase_OB"/>
</dbReference>
<dbReference type="PANTHER" id="PTHR47810">
    <property type="entry name" value="DNA LIGASE"/>
    <property type="match status" value="1"/>
</dbReference>
<keyword evidence="8" id="KW-1185">Reference proteome</keyword>
<organism evidence="7 8">
    <name type="scientific">Roseateles oligotrophus</name>
    <dbReference type="NCBI Taxonomy" id="1769250"/>
    <lineage>
        <taxon>Bacteria</taxon>
        <taxon>Pseudomonadati</taxon>
        <taxon>Pseudomonadota</taxon>
        <taxon>Betaproteobacteria</taxon>
        <taxon>Burkholderiales</taxon>
        <taxon>Sphaerotilaceae</taxon>
        <taxon>Roseateles</taxon>
    </lineage>
</organism>
<dbReference type="Gene3D" id="2.40.50.140">
    <property type="entry name" value="Nucleic acid-binding proteins"/>
    <property type="match status" value="1"/>
</dbReference>
<dbReference type="Proteomes" id="UP000562027">
    <property type="component" value="Unassembled WGS sequence"/>
</dbReference>
<evidence type="ECO:0000259" key="6">
    <source>
        <dbReference type="Pfam" id="PF14743"/>
    </source>
</evidence>
<dbReference type="EC" id="6.5.1.1" evidence="7"/>
<dbReference type="Gene3D" id="3.30.470.30">
    <property type="entry name" value="DNA ligase/mRNA capping enzyme"/>
    <property type="match status" value="1"/>
</dbReference>
<dbReference type="SUPFAM" id="SSF50249">
    <property type="entry name" value="Nucleic acid-binding proteins"/>
    <property type="match status" value="1"/>
</dbReference>
<name>A0A840L7H6_9BURK</name>
<gene>
    <name evidence="7" type="ORF">HNP55_002542</name>
</gene>
<dbReference type="Pfam" id="PF14743">
    <property type="entry name" value="DNA_ligase_OB_2"/>
    <property type="match status" value="1"/>
</dbReference>
<evidence type="ECO:0000313" key="7">
    <source>
        <dbReference type="EMBL" id="MBB4844006.1"/>
    </source>
</evidence>
<keyword evidence="4" id="KW-0234">DNA repair</keyword>
<evidence type="ECO:0000256" key="4">
    <source>
        <dbReference type="ARBA" id="ARBA00023204"/>
    </source>
</evidence>
<accession>A0A840L7H6</accession>
<evidence type="ECO:0000256" key="2">
    <source>
        <dbReference type="ARBA" id="ARBA00022705"/>
    </source>
</evidence>
<dbReference type="RefSeq" id="WP_184299835.1">
    <property type="nucleotide sequence ID" value="NZ_JACHLP010000005.1"/>
</dbReference>
<feature type="signal peptide" evidence="5">
    <location>
        <begin position="1"/>
        <end position="22"/>
    </location>
</feature>
<dbReference type="GO" id="GO:0006260">
    <property type="term" value="P:DNA replication"/>
    <property type="evidence" value="ECO:0007669"/>
    <property type="project" value="UniProtKB-KW"/>
</dbReference>
<feature type="chain" id="PRO_5032682704" evidence="5">
    <location>
        <begin position="23"/>
        <end position="292"/>
    </location>
</feature>
<dbReference type="NCBIfam" id="NF006592">
    <property type="entry name" value="PRK09125.1"/>
    <property type="match status" value="1"/>
</dbReference>
<evidence type="ECO:0000256" key="1">
    <source>
        <dbReference type="ARBA" id="ARBA00022598"/>
    </source>
</evidence>
<protein>
    <submittedName>
        <fullName evidence="7">DNA ligase-1</fullName>
        <ecNumber evidence="7">6.5.1.1</ecNumber>
        <ecNumber evidence="7">6.5.1.6</ecNumber>
        <ecNumber evidence="7">6.5.1.7</ecNumber>
    </submittedName>
</protein>
<dbReference type="SUPFAM" id="SSF56091">
    <property type="entry name" value="DNA ligase/mRNA capping enzyme, catalytic domain"/>
    <property type="match status" value="1"/>
</dbReference>
<evidence type="ECO:0000256" key="5">
    <source>
        <dbReference type="SAM" id="SignalP"/>
    </source>
</evidence>
<dbReference type="EC" id="6.5.1.7" evidence="7"/>
<keyword evidence="1 7" id="KW-0436">Ligase</keyword>
<dbReference type="CDD" id="cd07896">
    <property type="entry name" value="Adenylation_kDNA_ligase_like"/>
    <property type="match status" value="1"/>
</dbReference>
<dbReference type="EMBL" id="JACHLP010000005">
    <property type="protein sequence ID" value="MBB4844006.1"/>
    <property type="molecule type" value="Genomic_DNA"/>
</dbReference>
<reference evidence="7 8" key="1">
    <citation type="submission" date="2020-08" db="EMBL/GenBank/DDBJ databases">
        <title>Functional genomics of gut bacteria from endangered species of beetles.</title>
        <authorList>
            <person name="Carlos-Shanley C."/>
        </authorList>
    </citation>
    <scope>NUCLEOTIDE SEQUENCE [LARGE SCALE GENOMIC DNA]</scope>
    <source>
        <strain evidence="7 8">S00239</strain>
    </source>
</reference>
<keyword evidence="2" id="KW-0235">DNA replication</keyword>
<proteinExistence type="predicted"/>
<sequence length="292" mass="31745">MNKRQVLQALAAWSSGASAFWAAPGLAAKPRDAAAPALLLARNAPRDLATLRLGDYLVSEKLDGVRAFWNGQAMISRQGLALNLPQDFSRRLPARPLDGELWLGRGQFEATAVALRRSRPEAGEWARMRYMLFELPEAEGSFEQRAGLLRDLARELAWDAVQALRQSPGSDVAALRAQLAQVLQDGGEGLMLHRADAPYLSGRSEVLLKLKPQDDDEAVVLAHLPGTGRLAGLMGALRVRNGQGQEFSLGTGFSDAQRRLPPAVGSVVTYRYRGLTATGLPRFASFVRVQPL</sequence>
<dbReference type="InterPro" id="IPR012340">
    <property type="entry name" value="NA-bd_OB-fold"/>
</dbReference>
<keyword evidence="3" id="KW-0227">DNA damage</keyword>
<dbReference type="PANTHER" id="PTHR47810:SF1">
    <property type="entry name" value="DNA LIGASE B"/>
    <property type="match status" value="1"/>
</dbReference>
<comment type="caution">
    <text evidence="7">The sequence shown here is derived from an EMBL/GenBank/DDBJ whole genome shotgun (WGS) entry which is preliminary data.</text>
</comment>
<dbReference type="Gene3D" id="3.30.1490.70">
    <property type="match status" value="1"/>
</dbReference>
<dbReference type="GO" id="GO:0003910">
    <property type="term" value="F:DNA ligase (ATP) activity"/>
    <property type="evidence" value="ECO:0007669"/>
    <property type="project" value="UniProtKB-EC"/>
</dbReference>